<dbReference type="STRING" id="1042163.BRLA_c024500"/>
<protein>
    <submittedName>
        <fullName evidence="2">RNA polymerase factor sigma-70</fullName>
    </submittedName>
</protein>
<evidence type="ECO:0000259" key="1">
    <source>
        <dbReference type="Pfam" id="PF12645"/>
    </source>
</evidence>
<dbReference type="SUPFAM" id="SSF88946">
    <property type="entry name" value="Sigma2 domain of RNA polymerase sigma factors"/>
    <property type="match status" value="1"/>
</dbReference>
<dbReference type="EMBL" id="CP007806">
    <property type="protein sequence ID" value="AIG26770.1"/>
    <property type="molecule type" value="Genomic_DNA"/>
</dbReference>
<dbReference type="Pfam" id="PF12645">
    <property type="entry name" value="HTH_16"/>
    <property type="match status" value="1"/>
</dbReference>
<sequence length="78" mass="9126">MSLLALVRKAKNNDADAMQEIIQRFEPKIRKSLRCTDKAFRDDVRQEIALRVIKVIKDYDSEKLANKYIFSKGDPLQK</sequence>
<feature type="domain" description="Helix-turn-helix conjugative transposon-like" evidence="1">
    <location>
        <begin position="6"/>
        <end position="60"/>
    </location>
</feature>
<dbReference type="KEGG" id="blr:BRLA_c024500"/>
<reference evidence="2 3" key="1">
    <citation type="journal article" date="2011" name="J. Bacteriol.">
        <title>Genome sequence of Brevibacillus laterosporus LMG 15441, a pathogen of invertebrates.</title>
        <authorList>
            <person name="Djukic M."/>
            <person name="Poehlein A."/>
            <person name="Thurmer A."/>
            <person name="Daniel R."/>
        </authorList>
    </citation>
    <scope>NUCLEOTIDE SEQUENCE [LARGE SCALE GENOMIC DNA]</scope>
    <source>
        <strain evidence="2 3">LMG 15441</strain>
    </source>
</reference>
<organism evidence="2 3">
    <name type="scientific">Brevibacillus laterosporus LMG 15441</name>
    <dbReference type="NCBI Taxonomy" id="1042163"/>
    <lineage>
        <taxon>Bacteria</taxon>
        <taxon>Bacillati</taxon>
        <taxon>Bacillota</taxon>
        <taxon>Bacilli</taxon>
        <taxon>Bacillales</taxon>
        <taxon>Paenibacillaceae</taxon>
        <taxon>Brevibacillus</taxon>
    </lineage>
</organism>
<dbReference type="Proteomes" id="UP000005850">
    <property type="component" value="Chromosome"/>
</dbReference>
<dbReference type="GO" id="GO:0006352">
    <property type="term" value="P:DNA-templated transcription initiation"/>
    <property type="evidence" value="ECO:0007669"/>
    <property type="project" value="InterPro"/>
</dbReference>
<proteinExistence type="predicted"/>
<dbReference type="InterPro" id="IPR013325">
    <property type="entry name" value="RNA_pol_sigma_r2"/>
</dbReference>
<dbReference type="GO" id="GO:0003700">
    <property type="term" value="F:DNA-binding transcription factor activity"/>
    <property type="evidence" value="ECO:0007669"/>
    <property type="project" value="InterPro"/>
</dbReference>
<evidence type="ECO:0000313" key="2">
    <source>
        <dbReference type="EMBL" id="AIG26770.1"/>
    </source>
</evidence>
<evidence type="ECO:0000313" key="3">
    <source>
        <dbReference type="Proteomes" id="UP000005850"/>
    </source>
</evidence>
<gene>
    <name evidence="2" type="ORF">BRLA_c024500</name>
</gene>
<dbReference type="InterPro" id="IPR024760">
    <property type="entry name" value="HTH_dom_conjug_TS-like"/>
</dbReference>
<dbReference type="RefSeq" id="WP_003339429.1">
    <property type="nucleotide sequence ID" value="NZ_CP007806.1"/>
</dbReference>
<dbReference type="AlphaFoldDB" id="A0A075RB97"/>
<name>A0A075RB97_BRELA</name>
<accession>A0A075RB97</accession>
<dbReference type="HOGENOM" id="CLU_189919_2_1_9"/>
<dbReference type="Gene3D" id="1.10.1740.10">
    <property type="match status" value="1"/>
</dbReference>
<keyword evidence="3" id="KW-1185">Reference proteome</keyword>